<dbReference type="RefSeq" id="WP_118917159.1">
    <property type="nucleotide sequence ID" value="NZ_CP032097.1"/>
</dbReference>
<dbReference type="InterPro" id="IPR036457">
    <property type="entry name" value="PPM-type-like_dom_sf"/>
</dbReference>
<keyword evidence="6" id="KW-1185">Reference proteome</keyword>
<dbReference type="SMART" id="SM00220">
    <property type="entry name" value="S_TKc"/>
    <property type="match status" value="1"/>
</dbReference>
<feature type="domain" description="PPM-type phosphatase" evidence="3">
    <location>
        <begin position="8"/>
        <end position="223"/>
    </location>
</feature>
<dbReference type="Proteomes" id="UP000290588">
    <property type="component" value="Unassembled WGS sequence"/>
</dbReference>
<dbReference type="KEGG" id="aell:AELL_1300"/>
<proteinExistence type="predicted"/>
<dbReference type="GO" id="GO:0005737">
    <property type="term" value="C:cytoplasm"/>
    <property type="evidence" value="ECO:0007669"/>
    <property type="project" value="TreeGrafter"/>
</dbReference>
<dbReference type="PROSITE" id="PS51746">
    <property type="entry name" value="PPM_2"/>
    <property type="match status" value="1"/>
</dbReference>
<keyword evidence="5" id="KW-0418">Kinase</keyword>
<dbReference type="Proteomes" id="UP000262582">
    <property type="component" value="Chromosome"/>
</dbReference>
<dbReference type="AlphaFoldDB" id="A0A347U7Y5"/>
<feature type="domain" description="Protein kinase" evidence="2">
    <location>
        <begin position="187"/>
        <end position="507"/>
    </location>
</feature>
<evidence type="ECO:0000313" key="5">
    <source>
        <dbReference type="EMBL" id="RXI30287.1"/>
    </source>
</evidence>
<dbReference type="SMART" id="SM00332">
    <property type="entry name" value="PP2Cc"/>
    <property type="match status" value="1"/>
</dbReference>
<dbReference type="CDD" id="cd00143">
    <property type="entry name" value="PP2Cc"/>
    <property type="match status" value="1"/>
</dbReference>
<dbReference type="PROSITE" id="PS50011">
    <property type="entry name" value="PROTEIN_KINASE_DOM"/>
    <property type="match status" value="1"/>
</dbReference>
<dbReference type="PROSITE" id="PS00108">
    <property type="entry name" value="PROTEIN_KINASE_ST"/>
    <property type="match status" value="1"/>
</dbReference>
<dbReference type="EMBL" id="CP032097">
    <property type="protein sequence ID" value="AXX94963.1"/>
    <property type="molecule type" value="Genomic_DNA"/>
</dbReference>
<dbReference type="InterPro" id="IPR000719">
    <property type="entry name" value="Prot_kinase_dom"/>
</dbReference>
<dbReference type="OrthoDB" id="9801841at2"/>
<dbReference type="GO" id="GO:0004674">
    <property type="term" value="F:protein serine/threonine kinase activity"/>
    <property type="evidence" value="ECO:0007669"/>
    <property type="project" value="TreeGrafter"/>
</dbReference>
<dbReference type="SUPFAM" id="SSF56112">
    <property type="entry name" value="Protein kinase-like (PK-like)"/>
    <property type="match status" value="1"/>
</dbReference>
<accession>A0A347U7Y5</accession>
<dbReference type="GO" id="GO:0005524">
    <property type="term" value="F:ATP binding"/>
    <property type="evidence" value="ECO:0007669"/>
    <property type="project" value="InterPro"/>
</dbReference>
<dbReference type="EMBL" id="NXIG01000007">
    <property type="protein sequence ID" value="RXI30287.1"/>
    <property type="molecule type" value="Genomic_DNA"/>
</dbReference>
<dbReference type="SUPFAM" id="SSF81606">
    <property type="entry name" value="PP2C-like"/>
    <property type="match status" value="1"/>
</dbReference>
<reference evidence="5 7" key="1">
    <citation type="submission" date="2017-09" db="EMBL/GenBank/DDBJ databases">
        <title>Genomics of the genus Arcobacter.</title>
        <authorList>
            <person name="Perez-Cataluna A."/>
            <person name="Figueras M.J."/>
            <person name="Salas-Masso N."/>
        </authorList>
    </citation>
    <scope>NUCLEOTIDE SEQUENCE [LARGE SCALE GENOMIC DNA]</scope>
    <source>
        <strain evidence="5 7">CECT 7837</strain>
    </source>
</reference>
<dbReference type="InterPro" id="IPR011009">
    <property type="entry name" value="Kinase-like_dom_sf"/>
</dbReference>
<evidence type="ECO:0000259" key="2">
    <source>
        <dbReference type="PROSITE" id="PS50011"/>
    </source>
</evidence>
<gene>
    <name evidence="4" type="ORF">AELL_1300</name>
    <name evidence="5" type="ORF">CP962_08035</name>
</gene>
<evidence type="ECO:0000313" key="7">
    <source>
        <dbReference type="Proteomes" id="UP000290588"/>
    </source>
</evidence>
<keyword evidence="1" id="KW-0812">Transmembrane</keyword>
<reference evidence="4 6" key="2">
    <citation type="submission" date="2018-08" db="EMBL/GenBank/DDBJ databases">
        <title>Complete genome of the Arcobacter ellisii type strain LMG 26155.</title>
        <authorList>
            <person name="Miller W.G."/>
            <person name="Yee E."/>
            <person name="Bono J.L."/>
        </authorList>
    </citation>
    <scope>NUCLEOTIDE SEQUENCE [LARGE SCALE GENOMIC DNA]</scope>
    <source>
        <strain evidence="4 6">LMG 26155</strain>
    </source>
</reference>
<dbReference type="InterPro" id="IPR008271">
    <property type="entry name" value="Ser/Thr_kinase_AS"/>
</dbReference>
<dbReference type="CDD" id="cd14014">
    <property type="entry name" value="STKc_PknB_like"/>
    <property type="match status" value="1"/>
</dbReference>
<feature type="transmembrane region" description="Helical" evidence="1">
    <location>
        <begin position="521"/>
        <end position="538"/>
    </location>
</feature>
<dbReference type="InterPro" id="IPR001932">
    <property type="entry name" value="PPM-type_phosphatase-like_dom"/>
</dbReference>
<keyword evidence="1" id="KW-0472">Membrane</keyword>
<dbReference type="SMART" id="SM00331">
    <property type="entry name" value="PP2C_SIG"/>
    <property type="match status" value="1"/>
</dbReference>
<evidence type="ECO:0000313" key="4">
    <source>
        <dbReference type="EMBL" id="AXX94963.1"/>
    </source>
</evidence>
<organism evidence="5 7">
    <name type="scientific">Arcobacter ellisii</name>
    <dbReference type="NCBI Taxonomy" id="913109"/>
    <lineage>
        <taxon>Bacteria</taxon>
        <taxon>Pseudomonadati</taxon>
        <taxon>Campylobacterota</taxon>
        <taxon>Epsilonproteobacteria</taxon>
        <taxon>Campylobacterales</taxon>
        <taxon>Arcobacteraceae</taxon>
        <taxon>Arcobacter</taxon>
    </lineage>
</organism>
<dbReference type="Pfam" id="PF13672">
    <property type="entry name" value="PP2C_2"/>
    <property type="match status" value="1"/>
</dbReference>
<keyword evidence="1" id="KW-1133">Transmembrane helix</keyword>
<dbReference type="PANTHER" id="PTHR44167:SF24">
    <property type="entry name" value="SERINE_THREONINE-PROTEIN KINASE CHK2"/>
    <property type="match status" value="1"/>
</dbReference>
<name>A0A347U7Y5_9BACT</name>
<dbReference type="Pfam" id="PF00069">
    <property type="entry name" value="Pkinase"/>
    <property type="match status" value="1"/>
</dbReference>
<dbReference type="PANTHER" id="PTHR44167">
    <property type="entry name" value="OVARIAN-SPECIFIC SERINE/THREONINE-PROTEIN KINASE LOK-RELATED"/>
    <property type="match status" value="1"/>
</dbReference>
<protein>
    <submittedName>
        <fullName evidence="5">Protein kinase</fullName>
    </submittedName>
    <submittedName>
        <fullName evidence="4">Protein serine/threonine phosphatase/kinase</fullName>
    </submittedName>
</protein>
<evidence type="ECO:0000313" key="6">
    <source>
        <dbReference type="Proteomes" id="UP000262582"/>
    </source>
</evidence>
<dbReference type="Gene3D" id="1.10.510.10">
    <property type="entry name" value="Transferase(Phosphotransferase) domain 1"/>
    <property type="match status" value="1"/>
</dbReference>
<dbReference type="Gene3D" id="3.60.40.10">
    <property type="entry name" value="PPM-type phosphatase domain"/>
    <property type="match status" value="1"/>
</dbReference>
<sequence length="543" mass="62569">MSKENIKTSGFSLAKEKELTGDDFYEIKQFEDFTIAVLCDGVGSAIEGANAAKKVTHHLINNFKNLPNAWSFEKAIKEFITSINSILYSKSIQEYERAEYVTTLTVVVIKGNRLYGANVGDSRIYLLREDKLFQLSIDHNEEGMDNVLSNAIGIDKNVDIYYFENSIQKDDKILMCSDGLYNLMSSDTLKKHLINGAYHLVKKASSLVEDNLPDDTTAIVLEVLENDYKEILKNLDLKIPEKLNKGDVIDGYELIQSLIRNDRTWICKKNNQEYVIKFAPLEAIDNETILDLYVKEAWNAKRLKAGFFPKSFIPKHRSARYYLMTKLDGINLKQYLKKRQLTIDDAINLTKTLLMMEEYLLKYNLVHGDIKPENIIVIQRDNKRIFKIIDFGSITEIFSINNKAGTPSYLAPERFKESCINEKTEIFSIGVTIYQALTGTYPYGEIEPFQNPTFSKAKNPKSLNSKIPDWFNSVILRAISVDEERRYKSYSHLKYELENPTKVKPFFEKNAPLLEKSPEKFYKIGFYLLLILNFILFLKISSN</sequence>
<evidence type="ECO:0000259" key="3">
    <source>
        <dbReference type="PROSITE" id="PS51746"/>
    </source>
</evidence>
<keyword evidence="5" id="KW-0808">Transferase</keyword>
<evidence type="ECO:0000256" key="1">
    <source>
        <dbReference type="SAM" id="Phobius"/>
    </source>
</evidence>